<dbReference type="RefSeq" id="WP_207970985.1">
    <property type="nucleotide sequence ID" value="NZ_CP071795.1"/>
</dbReference>
<dbReference type="EMBL" id="CP071795">
    <property type="protein sequence ID" value="QTD36805.1"/>
    <property type="molecule type" value="Genomic_DNA"/>
</dbReference>
<sequence length="57" mass="6917">MFFKKIKIKNWLIFFQKKEDDSLKETAYLLFGKNGKILLESIKELEERKGFKKTFID</sequence>
<proteinExistence type="predicted"/>
<gene>
    <name evidence="1" type="ORF">JL193_11760</name>
</gene>
<name>A0ABX7SRD5_9FLAO</name>
<reference evidence="1 2" key="1">
    <citation type="submission" date="2021-03" db="EMBL/GenBank/DDBJ databases">
        <title>Complete genome of Polaribacter_sp.G4M1.</title>
        <authorList>
            <person name="Jeong S.W."/>
            <person name="Bae J.W."/>
        </authorList>
    </citation>
    <scope>NUCLEOTIDE SEQUENCE [LARGE SCALE GENOMIC DNA]</scope>
    <source>
        <strain evidence="1 2">G4M1</strain>
    </source>
</reference>
<evidence type="ECO:0000313" key="1">
    <source>
        <dbReference type="EMBL" id="QTD36805.1"/>
    </source>
</evidence>
<dbReference type="Proteomes" id="UP000663935">
    <property type="component" value="Chromosome"/>
</dbReference>
<protein>
    <submittedName>
        <fullName evidence="1">Uncharacterized protein</fullName>
    </submittedName>
</protein>
<evidence type="ECO:0000313" key="2">
    <source>
        <dbReference type="Proteomes" id="UP000663935"/>
    </source>
</evidence>
<organism evidence="1 2">
    <name type="scientific">Polaribacter batillariae</name>
    <dbReference type="NCBI Taxonomy" id="2808900"/>
    <lineage>
        <taxon>Bacteria</taxon>
        <taxon>Pseudomonadati</taxon>
        <taxon>Bacteroidota</taxon>
        <taxon>Flavobacteriia</taxon>
        <taxon>Flavobacteriales</taxon>
        <taxon>Flavobacteriaceae</taxon>
    </lineage>
</organism>
<keyword evidence="2" id="KW-1185">Reference proteome</keyword>
<accession>A0ABX7SRD5</accession>